<dbReference type="EMBL" id="CAJMWY010000500">
    <property type="protein sequence ID" value="CAE6436240.1"/>
    <property type="molecule type" value="Genomic_DNA"/>
</dbReference>
<dbReference type="PROSITE" id="PS50011">
    <property type="entry name" value="PROTEIN_KINASE_DOM"/>
    <property type="match status" value="1"/>
</dbReference>
<dbReference type="Pfam" id="PF07714">
    <property type="entry name" value="PK_Tyr_Ser-Thr"/>
    <property type="match status" value="1"/>
</dbReference>
<dbReference type="GO" id="GO:0005886">
    <property type="term" value="C:plasma membrane"/>
    <property type="evidence" value="ECO:0007669"/>
    <property type="project" value="TreeGrafter"/>
</dbReference>
<dbReference type="SUPFAM" id="SSF56112">
    <property type="entry name" value="Protein kinase-like (PK-like)"/>
    <property type="match status" value="1"/>
</dbReference>
<feature type="domain" description="Protein kinase" evidence="2">
    <location>
        <begin position="176"/>
        <end position="307"/>
    </location>
</feature>
<evidence type="ECO:0000313" key="4">
    <source>
        <dbReference type="Proteomes" id="UP000663861"/>
    </source>
</evidence>
<protein>
    <recommendedName>
        <fullName evidence="2">Protein kinase domain-containing protein</fullName>
    </recommendedName>
</protein>
<dbReference type="Proteomes" id="UP000663861">
    <property type="component" value="Unassembled WGS sequence"/>
</dbReference>
<dbReference type="PANTHER" id="PTHR24416">
    <property type="entry name" value="TYROSINE-PROTEIN KINASE RECEPTOR"/>
    <property type="match status" value="1"/>
</dbReference>
<dbReference type="Gene3D" id="1.10.510.10">
    <property type="entry name" value="Transferase(Phosphotransferase) domain 1"/>
    <property type="match status" value="1"/>
</dbReference>
<comment type="caution">
    <text evidence="3">The sequence shown here is derived from an EMBL/GenBank/DDBJ whole genome shotgun (WGS) entry which is preliminary data.</text>
</comment>
<feature type="region of interest" description="Disordered" evidence="1">
    <location>
        <begin position="38"/>
        <end position="61"/>
    </location>
</feature>
<feature type="compositionally biased region" description="Polar residues" evidence="1">
    <location>
        <begin position="38"/>
        <end position="53"/>
    </location>
</feature>
<dbReference type="InterPro" id="IPR011009">
    <property type="entry name" value="Kinase-like_dom_sf"/>
</dbReference>
<evidence type="ECO:0000259" key="2">
    <source>
        <dbReference type="PROSITE" id="PS50011"/>
    </source>
</evidence>
<evidence type="ECO:0000313" key="3">
    <source>
        <dbReference type="EMBL" id="CAE6436240.1"/>
    </source>
</evidence>
<evidence type="ECO:0000256" key="1">
    <source>
        <dbReference type="SAM" id="MobiDB-lite"/>
    </source>
</evidence>
<accession>A0A8H3ASC4</accession>
<organism evidence="3 4">
    <name type="scientific">Rhizoctonia solani</name>
    <dbReference type="NCBI Taxonomy" id="456999"/>
    <lineage>
        <taxon>Eukaryota</taxon>
        <taxon>Fungi</taxon>
        <taxon>Dikarya</taxon>
        <taxon>Basidiomycota</taxon>
        <taxon>Agaricomycotina</taxon>
        <taxon>Agaricomycetes</taxon>
        <taxon>Cantharellales</taxon>
        <taxon>Ceratobasidiaceae</taxon>
        <taxon>Rhizoctonia</taxon>
    </lineage>
</organism>
<name>A0A8H3ASC4_9AGAM</name>
<dbReference type="GO" id="GO:0007169">
    <property type="term" value="P:cell surface receptor protein tyrosine kinase signaling pathway"/>
    <property type="evidence" value="ECO:0007669"/>
    <property type="project" value="TreeGrafter"/>
</dbReference>
<reference evidence="3" key="1">
    <citation type="submission" date="2021-01" db="EMBL/GenBank/DDBJ databases">
        <authorList>
            <person name="Kaushik A."/>
        </authorList>
    </citation>
    <scope>NUCLEOTIDE SEQUENCE</scope>
    <source>
        <strain evidence="3">AG4-RS23</strain>
    </source>
</reference>
<dbReference type="InterPro" id="IPR000719">
    <property type="entry name" value="Prot_kinase_dom"/>
</dbReference>
<dbReference type="GO" id="GO:0005524">
    <property type="term" value="F:ATP binding"/>
    <property type="evidence" value="ECO:0007669"/>
    <property type="project" value="InterPro"/>
</dbReference>
<dbReference type="AlphaFoldDB" id="A0A8H3ASC4"/>
<sequence>MESSFRGYPSNQIPHRHHIFAHPVSEFELELDGPSGSSYYTARSTPGSPSQFDPPTLSGGVPPRLQACSMFSHWNSDKNGSLEGSRLHIPIDLAHKLEPSSPECKPPISSPSEDCPDLSSTLGIASDAARGDRSPASESSSSVDTVRSQQMTSLDMFQCLVKHGCVDLTSFISPEKYSSCRVAEGAFGDIWKGETQDGASVAVKVLRFGLLTSSEGKSLKRMMREIYAWSKLDHENVHKLLGVTMVEGRLGMVSKWMAQGNLRDYLGQTKGLDRHGMCVQIAKGVEYIHSKDMIHGDLKAVSKCAIS</sequence>
<dbReference type="GO" id="GO:0043235">
    <property type="term" value="C:receptor complex"/>
    <property type="evidence" value="ECO:0007669"/>
    <property type="project" value="TreeGrafter"/>
</dbReference>
<dbReference type="SMART" id="SM00219">
    <property type="entry name" value="TyrKc"/>
    <property type="match status" value="1"/>
</dbReference>
<proteinExistence type="predicted"/>
<dbReference type="InterPro" id="IPR020635">
    <property type="entry name" value="Tyr_kinase_cat_dom"/>
</dbReference>
<dbReference type="InterPro" id="IPR001245">
    <property type="entry name" value="Ser-Thr/Tyr_kinase_cat_dom"/>
</dbReference>
<dbReference type="PANTHER" id="PTHR24416:SF611">
    <property type="entry name" value="TYROSINE-PROTEIN KINASE TRANSMEMBRANE RECEPTOR ROR"/>
    <property type="match status" value="1"/>
</dbReference>
<gene>
    <name evidence="3" type="ORF">RDB_LOCUS32704</name>
</gene>
<feature type="region of interest" description="Disordered" evidence="1">
    <location>
        <begin position="97"/>
        <end position="147"/>
    </location>
</feature>
<dbReference type="InterPro" id="IPR050122">
    <property type="entry name" value="RTK"/>
</dbReference>
<dbReference type="GO" id="GO:0004714">
    <property type="term" value="F:transmembrane receptor protein tyrosine kinase activity"/>
    <property type="evidence" value="ECO:0007669"/>
    <property type="project" value="TreeGrafter"/>
</dbReference>